<dbReference type="GO" id="GO:0000981">
    <property type="term" value="F:DNA-binding transcription factor activity, RNA polymerase II-specific"/>
    <property type="evidence" value="ECO:0007669"/>
    <property type="project" value="InterPro"/>
</dbReference>
<dbReference type="CDD" id="cd12148">
    <property type="entry name" value="fungal_TF_MHR"/>
    <property type="match status" value="1"/>
</dbReference>
<dbReference type="Pfam" id="PF00172">
    <property type="entry name" value="Zn_clus"/>
    <property type="match status" value="1"/>
</dbReference>
<evidence type="ECO:0000256" key="2">
    <source>
        <dbReference type="ARBA" id="ARBA00023242"/>
    </source>
</evidence>
<dbReference type="InterPro" id="IPR036864">
    <property type="entry name" value="Zn2-C6_fun-type_DNA-bd_sf"/>
</dbReference>
<dbReference type="PANTHER" id="PTHR31668">
    <property type="entry name" value="GLUCOSE TRANSPORT TRANSCRIPTION REGULATOR RGT1-RELATED-RELATED"/>
    <property type="match status" value="1"/>
</dbReference>
<dbReference type="GeneID" id="29109450"/>
<keyword evidence="1" id="KW-0479">Metal-binding</keyword>
<feature type="region of interest" description="Disordered" evidence="3">
    <location>
        <begin position="51"/>
        <end position="99"/>
    </location>
</feature>
<dbReference type="PROSITE" id="PS50048">
    <property type="entry name" value="ZN2_CY6_FUNGAL_2"/>
    <property type="match status" value="1"/>
</dbReference>
<dbReference type="VEuPathDB" id="FungiDB:CC77DRAFT_1013699"/>
<dbReference type="Gene3D" id="4.10.240.10">
    <property type="entry name" value="Zn(2)-C6 fungal-type DNA-binding domain"/>
    <property type="match status" value="1"/>
</dbReference>
<name>A0A177D7J8_ALTAL</name>
<evidence type="ECO:0000256" key="3">
    <source>
        <dbReference type="SAM" id="MobiDB-lite"/>
    </source>
</evidence>
<proteinExistence type="predicted"/>
<evidence type="ECO:0000313" key="5">
    <source>
        <dbReference type="EMBL" id="OAG14889.1"/>
    </source>
</evidence>
<dbReference type="EMBL" id="KV441497">
    <property type="protein sequence ID" value="OAG14889.1"/>
    <property type="molecule type" value="Genomic_DNA"/>
</dbReference>
<organism evidence="5 6">
    <name type="scientific">Alternaria alternata</name>
    <name type="common">Alternaria rot fungus</name>
    <name type="synonym">Torula alternata</name>
    <dbReference type="NCBI Taxonomy" id="5599"/>
    <lineage>
        <taxon>Eukaryota</taxon>
        <taxon>Fungi</taxon>
        <taxon>Dikarya</taxon>
        <taxon>Ascomycota</taxon>
        <taxon>Pezizomycotina</taxon>
        <taxon>Dothideomycetes</taxon>
        <taxon>Pleosporomycetidae</taxon>
        <taxon>Pleosporales</taxon>
        <taxon>Pleosporineae</taxon>
        <taxon>Pleosporaceae</taxon>
        <taxon>Alternaria</taxon>
        <taxon>Alternaria sect. Alternaria</taxon>
        <taxon>Alternaria alternata complex</taxon>
    </lineage>
</organism>
<evidence type="ECO:0000259" key="4">
    <source>
        <dbReference type="PROSITE" id="PS50048"/>
    </source>
</evidence>
<keyword evidence="6" id="KW-1185">Reference proteome</keyword>
<dbReference type="OMA" id="MCLDHCE"/>
<dbReference type="GO" id="GO:0003677">
    <property type="term" value="F:DNA binding"/>
    <property type="evidence" value="ECO:0007669"/>
    <property type="project" value="InterPro"/>
</dbReference>
<dbReference type="SMART" id="SM00066">
    <property type="entry name" value="GAL4"/>
    <property type="match status" value="1"/>
</dbReference>
<reference evidence="5 6" key="1">
    <citation type="submission" date="2016-05" db="EMBL/GenBank/DDBJ databases">
        <title>Comparative analysis of secretome profiles of manganese(II)-oxidizing ascomycete fungi.</title>
        <authorList>
            <consortium name="DOE Joint Genome Institute"/>
            <person name="Zeiner C.A."/>
            <person name="Purvine S.O."/>
            <person name="Zink E.M."/>
            <person name="Wu S."/>
            <person name="Pasa-Tolic L."/>
            <person name="Chaput D.L."/>
            <person name="Haridas S."/>
            <person name="Grigoriev I.V."/>
            <person name="Santelli C.M."/>
            <person name="Hansel C.M."/>
        </authorList>
    </citation>
    <scope>NUCLEOTIDE SEQUENCE [LARGE SCALE GENOMIC DNA]</scope>
    <source>
        <strain evidence="5 6">SRC1lrK2f</strain>
    </source>
</reference>
<accession>A0A177D7J8</accession>
<dbReference type="STRING" id="5599.A0A177D7J8"/>
<protein>
    <submittedName>
        <fullName evidence="5">C6 transcription factor-like protein</fullName>
    </submittedName>
</protein>
<evidence type="ECO:0000256" key="1">
    <source>
        <dbReference type="ARBA" id="ARBA00022723"/>
    </source>
</evidence>
<sequence>MASAAPIQNRPYRSHKVPACTRCRSRKIRCHIDIPGEPCLSCRERRLKCQYVESSTTSSPTDDGSDRRPSKRRRHSEPEDGPSRPRSAPILHKTNNNPSASIMLAPHFAEDIDIFNRHISQHRKAEGEVESSNYQTLLHDAKDPVVYLTVPRFRTGLPPNSGCGREQLEIVEQIMGPFKREVVELYFNHIHYHFPILDEEMCETLRTGQYGKVPNNLMCVIYALASPHWSKSDTLKMHPKPNSYYVWNKGISATLEDFLSPGMSTIQAAVLDQVGRPSVSIIGNITLCGRTVSLAQTFGLHRDPSKWNITENEKSVRMRLWWCVLITDQWSSVAYGAPPYVSKGYYDVPRPTVTSLIGSKATSQQKQTTTCFIYLCSLTELLAEILPFVYQINPDRIQLARETDRFKQELNELEGQLPEWLPLPNRPGTPMLWLSFLSIRLVLARVIFRAAVLDGDGSIGRNRMDQLRIASSEVLDFILTMGETQFLDFWLPYATHLLVHAITVSLRCTVETQDPEIRNTSVARLQRVIAHIQHARDNYDWDLANYVLERCADPVSKIASLNAREVPQPSETEPTSIVTNGNGSEVPVMPNFDDASFLLSDILDPNAFDFSWDALWDTPSGMTNFSL</sequence>
<dbReference type="SUPFAM" id="SSF57701">
    <property type="entry name" value="Zn2/Cys6 DNA-binding domain"/>
    <property type="match status" value="1"/>
</dbReference>
<dbReference type="KEGG" id="aalt:CC77DRAFT_1013699"/>
<dbReference type="SMART" id="SM00906">
    <property type="entry name" value="Fungal_trans"/>
    <property type="match status" value="1"/>
</dbReference>
<dbReference type="Pfam" id="PF04082">
    <property type="entry name" value="Fungal_trans"/>
    <property type="match status" value="1"/>
</dbReference>
<evidence type="ECO:0000313" key="6">
    <source>
        <dbReference type="Proteomes" id="UP000077248"/>
    </source>
</evidence>
<dbReference type="GO" id="GO:0001080">
    <property type="term" value="P:nitrogen catabolite activation of transcription from RNA polymerase II promoter"/>
    <property type="evidence" value="ECO:0007669"/>
    <property type="project" value="TreeGrafter"/>
</dbReference>
<keyword evidence="2" id="KW-0539">Nucleus</keyword>
<feature type="domain" description="Zn(2)-C6 fungal-type" evidence="4">
    <location>
        <begin position="19"/>
        <end position="51"/>
    </location>
</feature>
<dbReference type="AlphaFoldDB" id="A0A177D7J8"/>
<dbReference type="Proteomes" id="UP000077248">
    <property type="component" value="Unassembled WGS sequence"/>
</dbReference>
<dbReference type="GO" id="GO:0006351">
    <property type="term" value="P:DNA-templated transcription"/>
    <property type="evidence" value="ECO:0007669"/>
    <property type="project" value="InterPro"/>
</dbReference>
<dbReference type="PROSITE" id="PS00463">
    <property type="entry name" value="ZN2_CY6_FUNGAL_1"/>
    <property type="match status" value="1"/>
</dbReference>
<dbReference type="InterPro" id="IPR007219">
    <property type="entry name" value="XnlR_reg_dom"/>
</dbReference>
<gene>
    <name evidence="5" type="ORF">CC77DRAFT_1013699</name>
</gene>
<dbReference type="PANTHER" id="PTHR31668:SF10">
    <property type="entry name" value="ZN(II)2CYS6 TRANSCRIPTION FACTOR (EUROFUNG)"/>
    <property type="match status" value="1"/>
</dbReference>
<dbReference type="GO" id="GO:0005634">
    <property type="term" value="C:nucleus"/>
    <property type="evidence" value="ECO:0007669"/>
    <property type="project" value="TreeGrafter"/>
</dbReference>
<dbReference type="RefSeq" id="XP_018380310.1">
    <property type="nucleotide sequence ID" value="XM_018523856.1"/>
</dbReference>
<dbReference type="CDD" id="cd00067">
    <property type="entry name" value="GAL4"/>
    <property type="match status" value="1"/>
</dbReference>
<dbReference type="GO" id="GO:0008270">
    <property type="term" value="F:zinc ion binding"/>
    <property type="evidence" value="ECO:0007669"/>
    <property type="project" value="InterPro"/>
</dbReference>
<dbReference type="InterPro" id="IPR001138">
    <property type="entry name" value="Zn2Cys6_DnaBD"/>
</dbReference>
<dbReference type="InterPro" id="IPR050797">
    <property type="entry name" value="Carb_Metab_Trans_Reg"/>
</dbReference>